<gene>
    <name evidence="7" type="primary">zwf</name>
    <name evidence="10" type="ORF">FB566_5266</name>
</gene>
<feature type="binding site" evidence="7">
    <location>
        <position position="174"/>
    </location>
    <ligand>
        <name>NADP(+)</name>
        <dbReference type="ChEBI" id="CHEBI:58349"/>
    </ligand>
</feature>
<keyword evidence="5 7" id="KW-0560">Oxidoreductase</keyword>
<evidence type="ECO:0000256" key="5">
    <source>
        <dbReference type="ARBA" id="ARBA00023002"/>
    </source>
</evidence>
<dbReference type="PIRSF" id="PIRSF000110">
    <property type="entry name" value="G6PD"/>
    <property type="match status" value="1"/>
</dbReference>
<feature type="binding site" evidence="7">
    <location>
        <position position="204"/>
    </location>
    <ligand>
        <name>substrate</name>
    </ligand>
</feature>
<dbReference type="GO" id="GO:0050661">
    <property type="term" value="F:NADP binding"/>
    <property type="evidence" value="ECO:0007669"/>
    <property type="project" value="UniProtKB-UniRule"/>
</dbReference>
<comment type="caution">
    <text evidence="7">Lacks conserved residue(s) required for the propagation of feature annotation.</text>
</comment>
<evidence type="ECO:0000313" key="11">
    <source>
        <dbReference type="Proteomes" id="UP000317043"/>
    </source>
</evidence>
<keyword evidence="6 7" id="KW-0119">Carbohydrate metabolism</keyword>
<dbReference type="UniPathway" id="UPA00115">
    <property type="reaction ID" value="UER00408"/>
</dbReference>
<evidence type="ECO:0000256" key="4">
    <source>
        <dbReference type="ARBA" id="ARBA00022857"/>
    </source>
</evidence>
<dbReference type="GO" id="GO:0005829">
    <property type="term" value="C:cytosol"/>
    <property type="evidence" value="ECO:0007669"/>
    <property type="project" value="TreeGrafter"/>
</dbReference>
<dbReference type="GO" id="GO:0004345">
    <property type="term" value="F:glucose-6-phosphate dehydrogenase activity"/>
    <property type="evidence" value="ECO:0007669"/>
    <property type="project" value="UniProtKB-UniRule"/>
</dbReference>
<dbReference type="EC" id="1.1.1.49" evidence="7"/>
<comment type="function">
    <text evidence="7">Catalyzes the oxidation of glucose 6-phosphate to 6-phosphogluconolactone.</text>
</comment>
<dbReference type="Proteomes" id="UP000317043">
    <property type="component" value="Unassembled WGS sequence"/>
</dbReference>
<dbReference type="RefSeq" id="WP_211347884.1">
    <property type="nucleotide sequence ID" value="NZ_JBHTGS010000002.1"/>
</dbReference>
<feature type="domain" description="Glucose-6-phosphate dehydrogenase NAD-binding" evidence="8">
    <location>
        <begin position="29"/>
        <end position="213"/>
    </location>
</feature>
<evidence type="ECO:0000256" key="6">
    <source>
        <dbReference type="ARBA" id="ARBA00023277"/>
    </source>
</evidence>
<feature type="binding site" evidence="7">
    <location>
        <position position="208"/>
    </location>
    <ligand>
        <name>substrate</name>
    </ligand>
</feature>
<dbReference type="InterPro" id="IPR022674">
    <property type="entry name" value="G6P_DH_NAD-bd"/>
</dbReference>
<feature type="binding site" evidence="7">
    <location>
        <position position="242"/>
    </location>
    <ligand>
        <name>substrate</name>
    </ligand>
</feature>
<evidence type="ECO:0000256" key="3">
    <source>
        <dbReference type="ARBA" id="ARBA00022526"/>
    </source>
</evidence>
<comment type="similarity">
    <text evidence="2 7">Belongs to the glucose-6-phosphate dehydrogenase family.</text>
</comment>
<protein>
    <recommendedName>
        <fullName evidence="7">Glucose-6-phosphate 1-dehydrogenase</fullName>
        <shortName evidence="7">G6PD</shortName>
        <ecNumber evidence="7">1.1.1.49</ecNumber>
    </recommendedName>
</protein>
<evidence type="ECO:0000256" key="1">
    <source>
        <dbReference type="ARBA" id="ARBA00004937"/>
    </source>
</evidence>
<evidence type="ECO:0000256" key="7">
    <source>
        <dbReference type="HAMAP-Rule" id="MF_00966"/>
    </source>
</evidence>
<dbReference type="InterPro" id="IPR019796">
    <property type="entry name" value="G6P_DH_AS"/>
</dbReference>
<evidence type="ECO:0000259" key="9">
    <source>
        <dbReference type="Pfam" id="PF02781"/>
    </source>
</evidence>
<evidence type="ECO:0000313" key="10">
    <source>
        <dbReference type="EMBL" id="TQL79656.1"/>
    </source>
</evidence>
<feature type="domain" description="Glucose-6-phosphate dehydrogenase C-terminal" evidence="9">
    <location>
        <begin position="215"/>
        <end position="509"/>
    </location>
</feature>
<feature type="binding site" evidence="7">
    <location>
        <position position="364"/>
    </location>
    <ligand>
        <name>substrate</name>
    </ligand>
</feature>
<dbReference type="PANTHER" id="PTHR23429">
    <property type="entry name" value="GLUCOSE-6-PHOSPHATE 1-DEHYDROGENASE G6PD"/>
    <property type="match status" value="1"/>
</dbReference>
<dbReference type="InterPro" id="IPR022675">
    <property type="entry name" value="G6P_DH_C"/>
</dbReference>
<evidence type="ECO:0000259" key="8">
    <source>
        <dbReference type="Pfam" id="PF00479"/>
    </source>
</evidence>
<feature type="active site" description="Proton acceptor" evidence="7">
    <location>
        <position position="266"/>
    </location>
</feature>
<dbReference type="HAMAP" id="MF_00966">
    <property type="entry name" value="G6PD"/>
    <property type="match status" value="1"/>
</dbReference>
<dbReference type="FunCoup" id="A0A543B498">
    <property type="interactions" value="236"/>
</dbReference>
<dbReference type="Gene3D" id="3.30.360.10">
    <property type="entry name" value="Dihydrodipicolinate Reductase, domain 2"/>
    <property type="match status" value="1"/>
</dbReference>
<proteinExistence type="inferred from homology"/>
<organism evidence="10 11">
    <name type="scientific">Stackebrandtia endophytica</name>
    <dbReference type="NCBI Taxonomy" id="1496996"/>
    <lineage>
        <taxon>Bacteria</taxon>
        <taxon>Bacillati</taxon>
        <taxon>Actinomycetota</taxon>
        <taxon>Actinomycetes</taxon>
        <taxon>Glycomycetales</taxon>
        <taxon>Glycomycetaceae</taxon>
        <taxon>Stackebrandtia</taxon>
    </lineage>
</organism>
<keyword evidence="3 7" id="KW-0313">Glucose metabolism</keyword>
<dbReference type="EMBL" id="VFOW01000001">
    <property type="protein sequence ID" value="TQL79656.1"/>
    <property type="molecule type" value="Genomic_DNA"/>
</dbReference>
<reference evidence="10 11" key="1">
    <citation type="submission" date="2019-06" db="EMBL/GenBank/DDBJ databases">
        <title>Sequencing the genomes of 1000 actinobacteria strains.</title>
        <authorList>
            <person name="Klenk H.-P."/>
        </authorList>
    </citation>
    <scope>NUCLEOTIDE SEQUENCE [LARGE SCALE GENOMIC DNA]</scope>
    <source>
        <strain evidence="10 11">DSM 45928</strain>
    </source>
</reference>
<comment type="caution">
    <text evidence="10">The sequence shown here is derived from an EMBL/GenBank/DDBJ whole genome shotgun (WGS) entry which is preliminary data.</text>
</comment>
<sequence>MTEVGISANPLRDPQDRRLPHIPEPCALVIFGVTGDLARKKLIPAVYDLANRGLLPASFVILGFARRDWEHGEFEHLARDAAQAHARTTWREDVWNRLAGNFRFVPGSFDDEDAFDTLTATLDELRASHAINGNAAFYFSIPPAAFPVVLRQLGRTGAADNSSSGGWRRVVVEKPFGNDLESARELDGLVDAVFTAEDVFRIDHYLGKETVQNILALRFANALFEPVWNSHYVDSVQITMAEDVGIGSRAGFYDAAGAARDVLQNHLLQLLALTAMEEPVSFGAEEIRTEKLKVLRAITLPQDLHKYAVRGQYTDGWVAGGEVKGYLSEEGIPSDSRTETYAAVRLGVQNRRWAGVPFYLRTGKRLPRRVTEIAVIFKRAPHLPFHDYDTETLGHNQLVIRVQPDEGVTVKFGSKVPGTGMELRDISMDFHYGEAFTESSPEAYERLIRDVLLGDKTLFPDAAEVEASWAVIDPLERFWADHKPEPYRAGTWGPEAADNMLIADDRAWRRA</sequence>
<keyword evidence="4 7" id="KW-0521">NADP</keyword>
<dbReference type="FunFam" id="3.30.360.10:FF:000011">
    <property type="entry name" value="Glucose-6-phosphate 1-dehydrogenase"/>
    <property type="match status" value="1"/>
</dbReference>
<feature type="binding site" evidence="7">
    <location>
        <position position="261"/>
    </location>
    <ligand>
        <name>substrate</name>
    </ligand>
</feature>
<dbReference type="NCBIfam" id="TIGR00871">
    <property type="entry name" value="zwf"/>
    <property type="match status" value="1"/>
</dbReference>
<dbReference type="Pfam" id="PF00479">
    <property type="entry name" value="G6PD_N"/>
    <property type="match status" value="1"/>
</dbReference>
<dbReference type="SUPFAM" id="SSF55347">
    <property type="entry name" value="Glyceraldehyde-3-phosphate dehydrogenase-like, C-terminal domain"/>
    <property type="match status" value="1"/>
</dbReference>
<dbReference type="InParanoid" id="A0A543B498"/>
<name>A0A543B498_9ACTN</name>
<dbReference type="InterPro" id="IPR036291">
    <property type="entry name" value="NAD(P)-bd_dom_sf"/>
</dbReference>
<dbReference type="SUPFAM" id="SSF51735">
    <property type="entry name" value="NAD(P)-binding Rossmann-fold domains"/>
    <property type="match status" value="1"/>
</dbReference>
<dbReference type="Gene3D" id="3.40.50.720">
    <property type="entry name" value="NAD(P)-binding Rossmann-like Domain"/>
    <property type="match status" value="1"/>
</dbReference>
<feature type="binding site" evidence="7">
    <location>
        <position position="66"/>
    </location>
    <ligand>
        <name>NADP(+)</name>
        <dbReference type="ChEBI" id="CHEBI:58349"/>
    </ligand>
</feature>
<comment type="catalytic activity">
    <reaction evidence="7">
        <text>D-glucose 6-phosphate + NADP(+) = 6-phospho-D-glucono-1,5-lactone + NADPH + H(+)</text>
        <dbReference type="Rhea" id="RHEA:15841"/>
        <dbReference type="ChEBI" id="CHEBI:15378"/>
        <dbReference type="ChEBI" id="CHEBI:57783"/>
        <dbReference type="ChEBI" id="CHEBI:57955"/>
        <dbReference type="ChEBI" id="CHEBI:58349"/>
        <dbReference type="ChEBI" id="CHEBI:61548"/>
        <dbReference type="EC" id="1.1.1.49"/>
    </reaction>
</comment>
<dbReference type="GO" id="GO:0009051">
    <property type="term" value="P:pentose-phosphate shunt, oxidative branch"/>
    <property type="evidence" value="ECO:0007669"/>
    <property type="project" value="TreeGrafter"/>
</dbReference>
<dbReference type="PRINTS" id="PR00079">
    <property type="entry name" value="G6PDHDRGNASE"/>
</dbReference>
<evidence type="ECO:0000256" key="2">
    <source>
        <dbReference type="ARBA" id="ARBA00009975"/>
    </source>
</evidence>
<accession>A0A543B498</accession>
<dbReference type="InterPro" id="IPR001282">
    <property type="entry name" value="G6P_DH"/>
</dbReference>
<dbReference type="GO" id="GO:0006006">
    <property type="term" value="P:glucose metabolic process"/>
    <property type="evidence" value="ECO:0007669"/>
    <property type="project" value="UniProtKB-KW"/>
</dbReference>
<dbReference type="PROSITE" id="PS00069">
    <property type="entry name" value="G6P_DEHYDROGENASE"/>
    <property type="match status" value="1"/>
</dbReference>
<comment type="pathway">
    <text evidence="1 7">Carbohydrate degradation; pentose phosphate pathway; D-ribulose 5-phosphate from D-glucose 6-phosphate (oxidative stage): step 1/3.</text>
</comment>
<keyword evidence="11" id="KW-1185">Reference proteome</keyword>
<dbReference type="AlphaFoldDB" id="A0A543B498"/>
<dbReference type="PANTHER" id="PTHR23429:SF0">
    <property type="entry name" value="GLUCOSE-6-PHOSPHATE 1-DEHYDROGENASE"/>
    <property type="match status" value="1"/>
</dbReference>
<dbReference type="Pfam" id="PF02781">
    <property type="entry name" value="G6PD_C"/>
    <property type="match status" value="1"/>
</dbReference>